<dbReference type="Gene3D" id="3.40.30.10">
    <property type="entry name" value="Glutaredoxin"/>
    <property type="match status" value="1"/>
</dbReference>
<protein>
    <submittedName>
        <fullName evidence="2">DsbA family oxidoreductase</fullName>
    </submittedName>
</protein>
<dbReference type="PANTHER" id="PTHR13887:SF41">
    <property type="entry name" value="THIOREDOXIN SUPERFAMILY PROTEIN"/>
    <property type="match status" value="1"/>
</dbReference>
<dbReference type="InterPro" id="IPR036249">
    <property type="entry name" value="Thioredoxin-like_sf"/>
</dbReference>
<reference evidence="2 3" key="1">
    <citation type="submission" date="2020-12" db="EMBL/GenBank/DDBJ databases">
        <title>Pseudomonas schmalbachii sp. nov. isolated from millipede gut.</title>
        <authorList>
            <person name="Shelomi M."/>
        </authorList>
    </citation>
    <scope>NUCLEOTIDE SEQUENCE [LARGE SCALE GENOMIC DNA]</scope>
    <source>
        <strain evidence="2 3">Milli4</strain>
    </source>
</reference>
<organism evidence="2 3">
    <name type="scientific">Pseudomonas schmalbachii</name>
    <dbReference type="NCBI Taxonomy" id="2816993"/>
    <lineage>
        <taxon>Bacteria</taxon>
        <taxon>Pseudomonadati</taxon>
        <taxon>Pseudomonadota</taxon>
        <taxon>Gammaproteobacteria</taxon>
        <taxon>Pseudomonadales</taxon>
        <taxon>Pseudomonadaceae</taxon>
        <taxon>Pseudomonas</taxon>
    </lineage>
</organism>
<dbReference type="SUPFAM" id="SSF52833">
    <property type="entry name" value="Thioredoxin-like"/>
    <property type="match status" value="1"/>
</dbReference>
<dbReference type="CDD" id="cd03024">
    <property type="entry name" value="DsbA_FrnE"/>
    <property type="match status" value="1"/>
</dbReference>
<name>A0ABS3TQP1_9PSED</name>
<dbReference type="Proteomes" id="UP000669060">
    <property type="component" value="Unassembled WGS sequence"/>
</dbReference>
<keyword evidence="3" id="KW-1185">Reference proteome</keyword>
<comment type="caution">
    <text evidence="2">The sequence shown here is derived from an EMBL/GenBank/DDBJ whole genome shotgun (WGS) entry which is preliminary data.</text>
</comment>
<feature type="domain" description="DSBA-like thioredoxin" evidence="1">
    <location>
        <begin position="3"/>
        <end position="200"/>
    </location>
</feature>
<proteinExistence type="predicted"/>
<dbReference type="InterPro" id="IPR001853">
    <property type="entry name" value="DSBA-like_thioredoxin_dom"/>
</dbReference>
<dbReference type="EMBL" id="JAELYA010000003">
    <property type="protein sequence ID" value="MBO3275678.1"/>
    <property type="molecule type" value="Genomic_DNA"/>
</dbReference>
<evidence type="ECO:0000313" key="2">
    <source>
        <dbReference type="EMBL" id="MBO3275678.1"/>
    </source>
</evidence>
<dbReference type="PANTHER" id="PTHR13887">
    <property type="entry name" value="GLUTATHIONE S-TRANSFERASE KAPPA"/>
    <property type="match status" value="1"/>
</dbReference>
<evidence type="ECO:0000259" key="1">
    <source>
        <dbReference type="Pfam" id="PF01323"/>
    </source>
</evidence>
<sequence>MTFDFICPWCLIGKRNLDNALWQFAAARPDVSVQVRWRGAQLLSHLPSEGVPFKEFYVQRLGSESAVRARQAQVLAAARLAGMDLALDRIEVMPNTANAHRLLAGAMDKGSTGQLDNLLERVFAAHFQLGVNIGRQDVLLSLAESCGYDPEPLKALLRDDAAPYFGLHAESASFGVPGFLINGRLAQVGAQPVDWLLAALHGAVEDRQAAMEQRA</sequence>
<evidence type="ECO:0000313" key="3">
    <source>
        <dbReference type="Proteomes" id="UP000669060"/>
    </source>
</evidence>
<accession>A0ABS3TQP1</accession>
<dbReference type="Pfam" id="PF01323">
    <property type="entry name" value="DSBA"/>
    <property type="match status" value="1"/>
</dbReference>
<gene>
    <name evidence="2" type="ORF">JFY56_10620</name>
</gene>